<dbReference type="PROSITE" id="PS51257">
    <property type="entry name" value="PROKAR_LIPOPROTEIN"/>
    <property type="match status" value="1"/>
</dbReference>
<name>A0A4Y6Q3A7_PERCE</name>
<sequence length="309" mass="33835">MKLKVLVWMVLACICLGTACRSLPEPPEERALYIDLRQVVETRERGEWILDEKELEEARPKAMLSVCRVSPQTVEGLERWLDEQLSTRGGTPSKQHAEGADLGELDEEFTLERVRSLASYTNQSRDECPFWLAPDGDFDGIHRPTDRFVFLAESAGVGSLIVQGGDTLLGAGGAGRLFAAWGIGHRYLLGFGGEIGGAAGLEPLTAQDDKIETRIHAAVPVMFRVYDLTRFYDVELAATALASPADFDPSFGVRAQVGVGLLTVRISQFLPYFSVIAGYEILPFEDEAIHAVRVGTRFGVDFDPGSGDL</sequence>
<reference evidence="2 3" key="1">
    <citation type="submission" date="2019-06" db="EMBL/GenBank/DDBJ databases">
        <title>Persicimonas caeni gen. nov., sp. nov., a predatory bacterium isolated from solar saltern.</title>
        <authorList>
            <person name="Wang S."/>
        </authorList>
    </citation>
    <scope>NUCLEOTIDE SEQUENCE [LARGE SCALE GENOMIC DNA]</scope>
    <source>
        <strain evidence="2 3">YN101</strain>
    </source>
</reference>
<dbReference type="RefSeq" id="WP_141201091.1">
    <property type="nucleotide sequence ID" value="NZ_CP041186.1"/>
</dbReference>
<dbReference type="EMBL" id="CP041186">
    <property type="protein sequence ID" value="QDG54647.1"/>
    <property type="molecule type" value="Genomic_DNA"/>
</dbReference>
<dbReference type="AlphaFoldDB" id="A0A4Y6Q3A7"/>
<evidence type="ECO:0000313" key="2">
    <source>
        <dbReference type="EMBL" id="QDG54647.1"/>
    </source>
</evidence>
<organism evidence="2 3">
    <name type="scientific">Persicimonas caeni</name>
    <dbReference type="NCBI Taxonomy" id="2292766"/>
    <lineage>
        <taxon>Bacteria</taxon>
        <taxon>Deltaproteobacteria</taxon>
        <taxon>Bradymonadales</taxon>
        <taxon>Bradymonadaceae</taxon>
        <taxon>Persicimonas</taxon>
    </lineage>
</organism>
<keyword evidence="3" id="KW-1185">Reference proteome</keyword>
<dbReference type="Proteomes" id="UP000315995">
    <property type="component" value="Chromosome"/>
</dbReference>
<feature type="signal peptide" evidence="1">
    <location>
        <begin position="1"/>
        <end position="19"/>
    </location>
</feature>
<accession>A0A5B8YFB2</accession>
<keyword evidence="1" id="KW-0732">Signal</keyword>
<protein>
    <submittedName>
        <fullName evidence="2">Uncharacterized protein</fullName>
    </submittedName>
</protein>
<feature type="chain" id="PRO_5030106924" evidence="1">
    <location>
        <begin position="20"/>
        <end position="309"/>
    </location>
</feature>
<accession>A0A4Y6Q3A7</accession>
<evidence type="ECO:0000313" key="3">
    <source>
        <dbReference type="Proteomes" id="UP000315995"/>
    </source>
</evidence>
<gene>
    <name evidence="2" type="ORF">FIV42_29055</name>
</gene>
<proteinExistence type="predicted"/>
<evidence type="ECO:0000256" key="1">
    <source>
        <dbReference type="SAM" id="SignalP"/>
    </source>
</evidence>